<evidence type="ECO:0000259" key="18">
    <source>
        <dbReference type="SMART" id="SM00672"/>
    </source>
</evidence>
<evidence type="ECO:0000256" key="7">
    <source>
        <dbReference type="ARBA" id="ARBA00022927"/>
    </source>
</evidence>
<feature type="transmembrane region" description="Helical" evidence="17">
    <location>
        <begin position="933"/>
        <end position="958"/>
    </location>
</feature>
<feature type="transmembrane region" description="Helical" evidence="17">
    <location>
        <begin position="878"/>
        <end position="897"/>
    </location>
</feature>
<feature type="repeat" description="Filamin" evidence="14">
    <location>
        <begin position="41"/>
        <end position="148"/>
    </location>
</feature>
<dbReference type="InterPro" id="IPR019561">
    <property type="entry name" value="Translocon_Sec61/SecY_plug_dom"/>
</dbReference>
<name>A0A226ELM1_FOLCA</name>
<feature type="transmembrane region" description="Helical" evidence="17">
    <location>
        <begin position="800"/>
        <end position="821"/>
    </location>
</feature>
<evidence type="ECO:0000256" key="4">
    <source>
        <dbReference type="ARBA" id="ARBA00022448"/>
    </source>
</evidence>
<comment type="catalytic activity">
    <reaction evidence="13">
        <text>L-seryl-[EGF-like domain protein] + UDP-alpha-D-glucose = 3-O-(beta-D-glucosyl)-L-seryl-[EGF-like domain protein] + UDP + H(+)</text>
        <dbReference type="Rhea" id="RHEA:58116"/>
        <dbReference type="Rhea" id="RHEA-COMP:14610"/>
        <dbReference type="Rhea" id="RHEA-COMP:16010"/>
        <dbReference type="ChEBI" id="CHEBI:15378"/>
        <dbReference type="ChEBI" id="CHEBI:29999"/>
        <dbReference type="ChEBI" id="CHEBI:58223"/>
        <dbReference type="ChEBI" id="CHEBI:58885"/>
        <dbReference type="ChEBI" id="CHEBI:140576"/>
    </reaction>
</comment>
<evidence type="ECO:0000256" key="14">
    <source>
        <dbReference type="PROSITE-ProRule" id="PRU00087"/>
    </source>
</evidence>
<keyword evidence="5 15" id="KW-0812">Transmembrane</keyword>
<dbReference type="InterPro" id="IPR014756">
    <property type="entry name" value="Ig_E-set"/>
</dbReference>
<keyword evidence="20" id="KW-1185">Reference proteome</keyword>
<dbReference type="SMART" id="SM00672">
    <property type="entry name" value="CAP10"/>
    <property type="match status" value="1"/>
</dbReference>
<dbReference type="NCBIfam" id="TIGR00967">
    <property type="entry name" value="3a0501s007"/>
    <property type="match status" value="1"/>
</dbReference>
<dbReference type="PROSITE" id="PS00756">
    <property type="entry name" value="SECY_2"/>
    <property type="match status" value="1"/>
</dbReference>
<dbReference type="EMBL" id="LNIX01000003">
    <property type="protein sequence ID" value="OXA58542.1"/>
    <property type="molecule type" value="Genomic_DNA"/>
</dbReference>
<dbReference type="InterPro" id="IPR017868">
    <property type="entry name" value="Filamin/ABP280_repeat-like"/>
</dbReference>
<evidence type="ECO:0000256" key="9">
    <source>
        <dbReference type="ARBA" id="ARBA00023010"/>
    </source>
</evidence>
<feature type="transmembrane region" description="Helical" evidence="17">
    <location>
        <begin position="2339"/>
        <end position="2363"/>
    </location>
</feature>
<dbReference type="Pfam" id="PF00344">
    <property type="entry name" value="SecY"/>
    <property type="match status" value="1"/>
</dbReference>
<dbReference type="Pfam" id="PF00630">
    <property type="entry name" value="Filamin"/>
    <property type="match status" value="1"/>
</dbReference>
<dbReference type="PROSITE" id="PS00755">
    <property type="entry name" value="SECY_1"/>
    <property type="match status" value="1"/>
</dbReference>
<feature type="domain" description="Glycosyl transferase CAP10" evidence="18">
    <location>
        <begin position="246"/>
        <end position="490"/>
    </location>
</feature>
<dbReference type="NCBIfam" id="NF006341">
    <property type="entry name" value="PRK08568.1-5"/>
    <property type="match status" value="1"/>
</dbReference>
<organism evidence="19 20">
    <name type="scientific">Folsomia candida</name>
    <name type="common">Springtail</name>
    <dbReference type="NCBI Taxonomy" id="158441"/>
    <lineage>
        <taxon>Eukaryota</taxon>
        <taxon>Metazoa</taxon>
        <taxon>Ecdysozoa</taxon>
        <taxon>Arthropoda</taxon>
        <taxon>Hexapoda</taxon>
        <taxon>Collembola</taxon>
        <taxon>Entomobryomorpha</taxon>
        <taxon>Isotomoidea</taxon>
        <taxon>Isotomidae</taxon>
        <taxon>Proisotominae</taxon>
        <taxon>Folsomia</taxon>
    </lineage>
</organism>
<evidence type="ECO:0000256" key="2">
    <source>
        <dbReference type="ARBA" id="ARBA00005751"/>
    </source>
</evidence>
<feature type="transmembrane region" description="Helical" evidence="17">
    <location>
        <begin position="596"/>
        <end position="619"/>
    </location>
</feature>
<dbReference type="Pfam" id="PF05686">
    <property type="entry name" value="Glyco_transf_90"/>
    <property type="match status" value="1"/>
</dbReference>
<keyword evidence="7 15" id="KW-0653">Protein transport</keyword>
<protein>
    <recommendedName>
        <fullName evidence="18">Glycosyl transferase CAP10 domain-containing protein</fullName>
    </recommendedName>
</protein>
<reference evidence="19 20" key="1">
    <citation type="submission" date="2015-12" db="EMBL/GenBank/DDBJ databases">
        <title>The genome of Folsomia candida.</title>
        <authorList>
            <person name="Faddeeva A."/>
            <person name="Derks M.F."/>
            <person name="Anvar Y."/>
            <person name="Smit S."/>
            <person name="Van Straalen N."/>
            <person name="Roelofs D."/>
        </authorList>
    </citation>
    <scope>NUCLEOTIDE SEQUENCE [LARGE SCALE GENOMIC DNA]</scope>
    <source>
        <strain evidence="19 20">VU population</strain>
        <tissue evidence="19">Whole body</tissue>
    </source>
</reference>
<comment type="similarity">
    <text evidence="2 16">Belongs to the SecY/SEC61-alpha family.</text>
</comment>
<dbReference type="FunFam" id="1.10.3370.10:FF:000002">
    <property type="entry name" value="Transport Sec61 subunit alpha isoform 2"/>
    <property type="match status" value="1"/>
</dbReference>
<evidence type="ECO:0000256" key="8">
    <source>
        <dbReference type="ARBA" id="ARBA00022989"/>
    </source>
</evidence>
<dbReference type="STRING" id="158441.A0A226ELM1"/>
<evidence type="ECO:0000256" key="15">
    <source>
        <dbReference type="RuleBase" id="RU003484"/>
    </source>
</evidence>
<sequence length="2429" mass="276538">MHFYKVKMNFILLYHVVFLYALIVNAEQVVRQLGEPMDEESKLIDTKNSSVWGPGLRPHIIVLPARYFFVKLVPFGKINMTMTENIREALKVRIDCSGDRNIWTQLLDRKDGSFIVRYKMYQSCLKGFRIIITFHKLHVGKSPYNINVPIHPDHCNCPRYSLPIWLKKAKCPNENAQIESDLSPFQDVDFNNVLKTAVEKFYNLKAHSFCHYVVKENLIYRKCYGEHVGFHMFSDSILLSLTRKLHLPDFEFIMNLGDWPLVDRARIKPPIPIFSWCKSNVTLDIILPTYELTEASLEAMGRVSLDMMSVQSNSEKQWEDKIPKLFWKGRDSRKERLDLISIGRKHPNLINASLTNFFFFRDQEKIYGPKEPHVSFFRFFDYKYQLNIDGTVSAYRFPFLLAGDSVVLKTDSPYIEHFYNDLKPWTHYIPVQADLKDLVKKIKWATGKDDEVRKIGKAGSEYARENLMPLNIFCYHGLLFEHWSKRLKNPVEVKDGMEQVVEKESPNKGHCHCSPKKRNYESDDVKFLEVIKPFCSILPEIAKPERKIQFREKVLWTAITLFIFLVCCQIPLFGIMSSDSADPFYWIRVILASNRGTLMELGISPIVTSGLIMQLLAGAKIIEVGDTPKDRALFNGAQKLFGMVITVGQAIVYVLTGLYGDPADIGAGVCLLIIIQLFVAGLIVLLLDELLQKGYGLGSGISLFIATNVCETIVWKAFSPATVNTGRGTEFEGAVIALFHLLATRQDKVRGLREAFYRQNLPNLMNLMATVLIFAVGFRVDLPIKSARYRGQYSSYPIKLFYTSNIPIILQSALVSNLYVISQMLAVKFHGNFLVNLLGVWGDMAGGGPARSYPIGGLCYYLSPPETLSHIVEDPVHAVLYIIFMLGSCAFFSKTWIDVSGSSAKDVAKQLKEQQMIMRGHRDKSMIHELNRYIPTAAAFGGLCIGALSVLADFLGAIGSGTESLDKPEAMCLVQSLEIFYFHGTTRDYGRIAVFLCPNPGTHVALVMDSSVSSRFDIDTPPVRDGSADEFTKIWYQKIDLEHFIVKPIVGIDEFNVVNAYGFQDFYPNVVLSDPFEIIPSEFCYYWNYRLTEKARVGFLFRESDHLVGTAQGSTYILMDLEIWVGEPVALIESERKSYKSTLQPVSISSYSKTVTTKFDAKGLFPCLRRVHPSVEIGDIKFWEKTQVLDSPHWKVEIKIHTNTLISQLTDVSWTISSRQHIALFHCFVGDVRVFVNVQDFGFVPEGLSDRTSVQWERSSVAKTIFDYLKLKIKHVYGHPTAYVGQSSNRKYQPGHLRTDLVVVNNPCVAQEFAIATSGRVYVVEEFLTDFFRNVHSVILPGFGNIDAEGKFKEVGPESNKTVVEDIEESIRRHKTFLKIADFAITPTHIALLMDDSTIYLHSRSAYYKGLAYISSTKKDRIATLVKRRWCGVTNFPKTDNMIIPAYSPKGNIIILQIYPVETLATVLPIPSSSCLGKDADFFEKSVDETRKTINESCIHRDDAISRSDERGLPDKPDLTACEGSDNNLPINTSYVYGVDPSSKKSFLLNQGKMFSGSDPHYPSDLRNIAMYKTNDDNEAMKSHNKAFTFHVDSPDGSPILSETLLKNGLRLIDNEINLHSMDFTPLKNHYLIGVQFFSREFNNIGLKSIMITTLLTRNMPSQIFPVSDEIEETLDVAISFPGVVLARKSLYKIRNMVDEKSNNSNDDNTMPYVTKIFPINNAVPSYVVDLGNVFVFSSVESKYARPLSFFSREYIRELQGIIKLELSNSSRTVLEGSERNPVFNFATTRSNLFDIVVTEHGIISVLKRRPMANRNETDAQTVFLGSIITQDALREVRPFATKDQIFQLATPDGEIVYGKFKTQYLYPACEQSWIDEIAKTGNFSVVQTTCLMPHNDANLPPYCVSKPLNDNCIPWIYLDDKAQTKTGDPSVDKVVIGKCETFNHKSPGKPPKTPQSCIAPVIKSENEEELPPDNSPNSEIVSAEILNVPFHSVIIGSLQSIEEDNTDDLLDSDSSRDATRKLCPFSSFDIDYQHFEYAEVGFKTRVTAQISYRGKLTPSEAELIVEYENIPGVEVETLQFTTGCNPFNKMRFIAEVSPVKRHAIKYPGDEDYNEEVGFRRVDDYLEVNRDDVWHKQRERFKCERREVAKCQIPFAYLYEDNVFDISWRDPFVPQFEQFLRSHSREITGNIVMYDLFGFDIVMNTTNLDAGCFHTAADWYNTLLQSVKSIGLDTSEQEDIYHYYIDCFDHSILQRNKPKVLASSEYRLINATNHNRLRFDIADASNSFRRTKNRNQFLLFRAVVINTGFNRFTYCKLMDTFFLVRIVGMQAPRKGLSTLAYGGIVLGLVVFLGIVYCVFAYCYTWKLDVANLDTNPDDELLDDDNDFEYQEDRKFAKEVKDQHRWKSAVTKIQAVSRIGKHKGRRKNKK</sequence>
<keyword evidence="6" id="KW-0256">Endoplasmic reticulum</keyword>
<accession>A0A226ELM1</accession>
<dbReference type="Proteomes" id="UP000198287">
    <property type="component" value="Unassembled WGS sequence"/>
</dbReference>
<dbReference type="GO" id="GO:0015031">
    <property type="term" value="P:protein transport"/>
    <property type="evidence" value="ECO:0007669"/>
    <property type="project" value="UniProtKB-KW"/>
</dbReference>
<evidence type="ECO:0000256" key="5">
    <source>
        <dbReference type="ARBA" id="ARBA00022692"/>
    </source>
</evidence>
<dbReference type="OrthoDB" id="10556234at2759"/>
<dbReference type="InterPro" id="IPR023201">
    <property type="entry name" value="SecY_dom_sf"/>
</dbReference>
<dbReference type="SUPFAM" id="SSF103491">
    <property type="entry name" value="Preprotein translocase SecY subunit"/>
    <property type="match status" value="1"/>
</dbReference>
<dbReference type="Gene3D" id="1.10.3370.10">
    <property type="entry name" value="SecY subunit domain"/>
    <property type="match status" value="1"/>
</dbReference>
<evidence type="ECO:0000256" key="10">
    <source>
        <dbReference type="ARBA" id="ARBA00023136"/>
    </source>
</evidence>
<comment type="pathway">
    <text evidence="11">Protein modification.</text>
</comment>
<comment type="similarity">
    <text evidence="3">Belongs to the KDELC family.</text>
</comment>
<feature type="transmembrane region" description="Helical" evidence="17">
    <location>
        <begin position="640"/>
        <end position="659"/>
    </location>
</feature>
<comment type="caution">
    <text evidence="19">The sequence shown here is derived from an EMBL/GenBank/DDBJ whole genome shotgun (WGS) entry which is preliminary data.</text>
</comment>
<evidence type="ECO:0000256" key="3">
    <source>
        <dbReference type="ARBA" id="ARBA00006063"/>
    </source>
</evidence>
<evidence type="ECO:0000256" key="11">
    <source>
        <dbReference type="ARBA" id="ARBA00043952"/>
    </source>
</evidence>
<evidence type="ECO:0000256" key="13">
    <source>
        <dbReference type="ARBA" id="ARBA00049246"/>
    </source>
</evidence>
<evidence type="ECO:0000313" key="19">
    <source>
        <dbReference type="EMBL" id="OXA58542.1"/>
    </source>
</evidence>
<dbReference type="GO" id="GO:0005789">
    <property type="term" value="C:endoplasmic reticulum membrane"/>
    <property type="evidence" value="ECO:0007669"/>
    <property type="project" value="UniProtKB-SubCell"/>
</dbReference>
<gene>
    <name evidence="19" type="ORF">Fcan01_07396</name>
</gene>
<feature type="transmembrane region" description="Helical" evidence="17">
    <location>
        <begin position="761"/>
        <end position="780"/>
    </location>
</feature>
<keyword evidence="8 17" id="KW-1133">Transmembrane helix</keyword>
<dbReference type="InterPro" id="IPR006598">
    <property type="entry name" value="CAP10"/>
</dbReference>
<dbReference type="SUPFAM" id="SSF81296">
    <property type="entry name" value="E set domains"/>
    <property type="match status" value="1"/>
</dbReference>
<evidence type="ECO:0000256" key="16">
    <source>
        <dbReference type="RuleBase" id="RU004349"/>
    </source>
</evidence>
<comment type="catalytic activity">
    <reaction evidence="12">
        <text>L-seryl-[EGF-like domain protein] + UDP-alpha-D-xylose = 3-O-(beta-D-xylosyl)-L-seryl-[EGF-like domain protein] + UDP + H(+)</text>
        <dbReference type="Rhea" id="RHEA:62016"/>
        <dbReference type="Rhea" id="RHEA-COMP:16010"/>
        <dbReference type="Rhea" id="RHEA-COMP:16011"/>
        <dbReference type="ChEBI" id="CHEBI:15378"/>
        <dbReference type="ChEBI" id="CHEBI:29999"/>
        <dbReference type="ChEBI" id="CHEBI:57632"/>
        <dbReference type="ChEBI" id="CHEBI:58223"/>
        <dbReference type="ChEBI" id="CHEBI:132085"/>
    </reaction>
</comment>
<dbReference type="Pfam" id="PF10559">
    <property type="entry name" value="Plug_translocon"/>
    <property type="match status" value="1"/>
</dbReference>
<dbReference type="Gene3D" id="2.60.40.10">
    <property type="entry name" value="Immunoglobulins"/>
    <property type="match status" value="1"/>
</dbReference>
<dbReference type="InterPro" id="IPR030659">
    <property type="entry name" value="SecY_CS"/>
</dbReference>
<evidence type="ECO:0000256" key="1">
    <source>
        <dbReference type="ARBA" id="ARBA00004477"/>
    </source>
</evidence>
<feature type="transmembrane region" description="Helical" evidence="17">
    <location>
        <begin position="554"/>
        <end position="576"/>
    </location>
</feature>
<dbReference type="InterPro" id="IPR013783">
    <property type="entry name" value="Ig-like_fold"/>
</dbReference>
<keyword evidence="9 15" id="KW-0811">Translocation</keyword>
<keyword evidence="10 17" id="KW-0472">Membrane</keyword>
<comment type="subcellular location">
    <subcellularLocation>
        <location evidence="1">Endoplasmic reticulum membrane</location>
        <topology evidence="1">Multi-pass membrane protein</topology>
    </subcellularLocation>
    <subcellularLocation>
        <location evidence="15">Membrane</location>
        <topology evidence="15">Multi-pass membrane protein</topology>
    </subcellularLocation>
</comment>
<feature type="transmembrane region" description="Helical" evidence="17">
    <location>
        <begin position="665"/>
        <end position="687"/>
    </location>
</feature>
<evidence type="ECO:0000313" key="20">
    <source>
        <dbReference type="Proteomes" id="UP000198287"/>
    </source>
</evidence>
<dbReference type="PROSITE" id="PS50194">
    <property type="entry name" value="FILAMIN_REPEAT"/>
    <property type="match status" value="1"/>
</dbReference>
<dbReference type="InterPro" id="IPR002208">
    <property type="entry name" value="SecY/SEC61-alpha"/>
</dbReference>
<dbReference type="PANTHER" id="PTHR10906">
    <property type="entry name" value="SECY/SEC61-ALPHA FAMILY MEMBER"/>
    <property type="match status" value="1"/>
</dbReference>
<evidence type="ECO:0000256" key="17">
    <source>
        <dbReference type="SAM" id="Phobius"/>
    </source>
</evidence>
<evidence type="ECO:0000256" key="12">
    <source>
        <dbReference type="ARBA" id="ARBA00047553"/>
    </source>
</evidence>
<keyword evidence="4 15" id="KW-0813">Transport</keyword>
<proteinExistence type="inferred from homology"/>
<evidence type="ECO:0000256" key="6">
    <source>
        <dbReference type="ARBA" id="ARBA00022824"/>
    </source>
</evidence>